<evidence type="ECO:0000313" key="3">
    <source>
        <dbReference type="EMBL" id="NGN66582.1"/>
    </source>
</evidence>
<reference evidence="3 4" key="1">
    <citation type="submission" date="2020-02" db="EMBL/GenBank/DDBJ databases">
        <title>Whole-genome analyses of novel actinobacteria.</title>
        <authorList>
            <person name="Sahin N."/>
        </authorList>
    </citation>
    <scope>NUCLEOTIDE SEQUENCE [LARGE SCALE GENOMIC DNA]</scope>
    <source>
        <strain evidence="3 4">A7024</strain>
    </source>
</reference>
<keyword evidence="4" id="KW-1185">Reference proteome</keyword>
<dbReference type="AlphaFoldDB" id="A0A6G4U3K1"/>
<evidence type="ECO:0000256" key="2">
    <source>
        <dbReference type="ARBA" id="ARBA00022729"/>
    </source>
</evidence>
<comment type="caution">
    <text evidence="3">The sequence shown here is derived from an EMBL/GenBank/DDBJ whole genome shotgun (WGS) entry which is preliminary data.</text>
</comment>
<dbReference type="PANTHER" id="PTHR30532:SF24">
    <property type="entry name" value="FERRIC ENTEROBACTIN-BINDING PERIPLASMIC PROTEIN FEPB"/>
    <property type="match status" value="1"/>
</dbReference>
<protein>
    <submittedName>
        <fullName evidence="3">ABC transporter substrate-binding protein</fullName>
    </submittedName>
</protein>
<evidence type="ECO:0000313" key="4">
    <source>
        <dbReference type="Proteomes" id="UP000481583"/>
    </source>
</evidence>
<evidence type="ECO:0000256" key="1">
    <source>
        <dbReference type="ARBA" id="ARBA00022448"/>
    </source>
</evidence>
<gene>
    <name evidence="3" type="ORF">G5C51_22100</name>
</gene>
<dbReference type="EMBL" id="JAAKZV010000101">
    <property type="protein sequence ID" value="NGN66582.1"/>
    <property type="molecule type" value="Genomic_DNA"/>
</dbReference>
<proteinExistence type="predicted"/>
<dbReference type="RefSeq" id="WP_165239894.1">
    <property type="nucleotide sequence ID" value="NZ_JAAKZV010000101.1"/>
</dbReference>
<accession>A0A6G4U3K1</accession>
<dbReference type="Proteomes" id="UP000481583">
    <property type="component" value="Unassembled WGS sequence"/>
</dbReference>
<dbReference type="InterPro" id="IPR051313">
    <property type="entry name" value="Bact_iron-sidero_bind"/>
</dbReference>
<organism evidence="3 4">
    <name type="scientific">Streptomyces coryli</name>
    <dbReference type="NCBI Taxonomy" id="1128680"/>
    <lineage>
        <taxon>Bacteria</taxon>
        <taxon>Bacillati</taxon>
        <taxon>Actinomycetota</taxon>
        <taxon>Actinomycetes</taxon>
        <taxon>Kitasatosporales</taxon>
        <taxon>Streptomycetaceae</taxon>
        <taxon>Streptomyces</taxon>
    </lineage>
</organism>
<name>A0A6G4U3K1_9ACTN</name>
<dbReference type="Gene3D" id="3.40.50.1980">
    <property type="entry name" value="Nitrogenase molybdenum iron protein domain"/>
    <property type="match status" value="2"/>
</dbReference>
<dbReference type="SUPFAM" id="SSF53807">
    <property type="entry name" value="Helical backbone' metal receptor"/>
    <property type="match status" value="1"/>
</dbReference>
<dbReference type="PANTHER" id="PTHR30532">
    <property type="entry name" value="IRON III DICITRATE-BINDING PERIPLASMIC PROTEIN"/>
    <property type="match status" value="1"/>
</dbReference>
<dbReference type="GO" id="GO:0030288">
    <property type="term" value="C:outer membrane-bounded periplasmic space"/>
    <property type="evidence" value="ECO:0007669"/>
    <property type="project" value="TreeGrafter"/>
</dbReference>
<keyword evidence="2" id="KW-0732">Signal</keyword>
<sequence length="277" mass="29478">MTVDAAWRFGDDTGVMVEAVRRPERVVAYLRAGASLWDLGVTPAAVYGSGHDGRELDPVKAGRIAGGQVPYVGPGGDLDAEWFAAERPDLIVDVTYDGKGTYAIDSDAARRLGVPVVALAVGGGVPLRTILSRFADLAAALGATPRDPEGERKLEAAEQALRGPAGRRSARVLALSGADAEQVYLARPETWPDLRHLTELGLDLLDPEPDAGRNWATTTWTAAADLRPDVVLYDSRRHAAPVPDTVAPTRLPWNPEEACSPVAYAGFLRRLAVALGD</sequence>
<keyword evidence="1" id="KW-0813">Transport</keyword>